<sequence>MSALSLHPASPLGTHRHLVSAHEVAHWISTAVHATFARTVEDTGPRVPRHYPERRTAFMEQAAMQREMFRL</sequence>
<dbReference type="EMBL" id="AP022563">
    <property type="protein sequence ID" value="BBX15871.1"/>
    <property type="molecule type" value="Genomic_DNA"/>
</dbReference>
<organism evidence="1 2">
    <name type="scientific">Mycolicibacterium duvalii</name>
    <dbReference type="NCBI Taxonomy" id="39688"/>
    <lineage>
        <taxon>Bacteria</taxon>
        <taxon>Bacillati</taxon>
        <taxon>Actinomycetota</taxon>
        <taxon>Actinomycetes</taxon>
        <taxon>Mycobacteriales</taxon>
        <taxon>Mycobacteriaceae</taxon>
        <taxon>Mycolicibacterium</taxon>
    </lineage>
</organism>
<evidence type="ECO:0000313" key="1">
    <source>
        <dbReference type="EMBL" id="BBX15871.1"/>
    </source>
</evidence>
<protein>
    <submittedName>
        <fullName evidence="1">Uncharacterized protein</fullName>
    </submittedName>
</protein>
<dbReference type="AlphaFoldDB" id="A0A7I7JXF2"/>
<dbReference type="Proteomes" id="UP000467006">
    <property type="component" value="Chromosome"/>
</dbReference>
<dbReference type="RefSeq" id="WP_098003553.1">
    <property type="nucleotide sequence ID" value="NZ_AP022563.1"/>
</dbReference>
<accession>A0A7I7JXF2</accession>
<name>A0A7I7JXF2_9MYCO</name>
<dbReference type="OrthoDB" id="4637442at2"/>
<keyword evidence="2" id="KW-1185">Reference proteome</keyword>
<dbReference type="KEGG" id="mdu:MDUV_07310"/>
<proteinExistence type="predicted"/>
<gene>
    <name evidence="1" type="ORF">MDUV_07310</name>
</gene>
<reference evidence="1 2" key="1">
    <citation type="journal article" date="2019" name="Emerg. Microbes Infect.">
        <title>Comprehensive subspecies identification of 175 nontuberculous mycobacteria species based on 7547 genomic profiles.</title>
        <authorList>
            <person name="Matsumoto Y."/>
            <person name="Kinjo T."/>
            <person name="Motooka D."/>
            <person name="Nabeya D."/>
            <person name="Jung N."/>
            <person name="Uechi K."/>
            <person name="Horii T."/>
            <person name="Iida T."/>
            <person name="Fujita J."/>
            <person name="Nakamura S."/>
        </authorList>
    </citation>
    <scope>NUCLEOTIDE SEQUENCE [LARGE SCALE GENOMIC DNA]</scope>
    <source>
        <strain evidence="1 2">JCM 6396</strain>
    </source>
</reference>
<evidence type="ECO:0000313" key="2">
    <source>
        <dbReference type="Proteomes" id="UP000467006"/>
    </source>
</evidence>